<dbReference type="OrthoDB" id="9788661at2"/>
<keyword evidence="5" id="KW-1185">Reference proteome</keyword>
<evidence type="ECO:0000313" key="4">
    <source>
        <dbReference type="EMBL" id="RST86713.1"/>
    </source>
</evidence>
<dbReference type="Gene3D" id="1.10.530.10">
    <property type="match status" value="1"/>
</dbReference>
<evidence type="ECO:0000313" key="5">
    <source>
        <dbReference type="Proteomes" id="UP000278398"/>
    </source>
</evidence>
<evidence type="ECO:0000259" key="3">
    <source>
        <dbReference type="Pfam" id="PF01464"/>
    </source>
</evidence>
<comment type="caution">
    <text evidence="4">The sequence shown here is derived from an EMBL/GenBank/DDBJ whole genome shotgun (WGS) entry which is preliminary data.</text>
</comment>
<name>A0A3R9YA98_9HYPH</name>
<protein>
    <submittedName>
        <fullName evidence="4">Lytic transglycosylase domain-containing protein</fullName>
    </submittedName>
</protein>
<evidence type="ECO:0000256" key="1">
    <source>
        <dbReference type="ARBA" id="ARBA00009387"/>
    </source>
</evidence>
<sequence length="227" mass="24247">MTLAPVQAPPQAADVPEEPSADPAPEATLASVATDAARVVSDAARAATDAVKSAADAPEAVAEAPAEAEGETAATAFVAIKPSKPAAEIALAPSGDQPSDQRAKLDRLISHYADVYDVPQDLVHRVVRRESNYRPTAHSRGNWGLMQIRHATAKGMGYEGEPEGLLDAETNLRFAVRYLRGAYMVAGGDKDHAIRLYQRGYYYDAKRAGLLTETGLGRDTVRKRRPG</sequence>
<proteinExistence type="inferred from homology"/>
<dbReference type="SUPFAM" id="SSF53955">
    <property type="entry name" value="Lysozyme-like"/>
    <property type="match status" value="1"/>
</dbReference>
<accession>A0A3R9YA98</accession>
<dbReference type="AlphaFoldDB" id="A0A3R9YA98"/>
<gene>
    <name evidence="4" type="ORF">EJC49_09550</name>
</gene>
<evidence type="ECO:0000256" key="2">
    <source>
        <dbReference type="SAM" id="MobiDB-lite"/>
    </source>
</evidence>
<dbReference type="InterPro" id="IPR008258">
    <property type="entry name" value="Transglycosylase_SLT_dom_1"/>
</dbReference>
<feature type="compositionally biased region" description="Low complexity" evidence="2">
    <location>
        <begin position="1"/>
        <end position="14"/>
    </location>
</feature>
<dbReference type="InterPro" id="IPR023346">
    <property type="entry name" value="Lysozyme-like_dom_sf"/>
</dbReference>
<dbReference type="Pfam" id="PF01464">
    <property type="entry name" value="SLT"/>
    <property type="match status" value="1"/>
</dbReference>
<organism evidence="4 5">
    <name type="scientific">Aquibium carbonis</name>
    <dbReference type="NCBI Taxonomy" id="2495581"/>
    <lineage>
        <taxon>Bacteria</taxon>
        <taxon>Pseudomonadati</taxon>
        <taxon>Pseudomonadota</taxon>
        <taxon>Alphaproteobacteria</taxon>
        <taxon>Hyphomicrobiales</taxon>
        <taxon>Phyllobacteriaceae</taxon>
        <taxon>Aquibium</taxon>
    </lineage>
</organism>
<reference evidence="4 5" key="1">
    <citation type="submission" date="2018-12" db="EMBL/GenBank/DDBJ databases">
        <title>Mesorhizobium carbonis sp. nov., isolated from coal mine water.</title>
        <authorList>
            <person name="Xin W."/>
            <person name="Xu Z."/>
            <person name="Xiang F."/>
            <person name="Zhang J."/>
            <person name="Xi L."/>
            <person name="Liu J."/>
        </authorList>
    </citation>
    <scope>NUCLEOTIDE SEQUENCE [LARGE SCALE GENOMIC DNA]</scope>
    <source>
        <strain evidence="4 5">B2.3</strain>
    </source>
</reference>
<dbReference type="EMBL" id="RWKW01000033">
    <property type="protein sequence ID" value="RST86713.1"/>
    <property type="molecule type" value="Genomic_DNA"/>
</dbReference>
<comment type="similarity">
    <text evidence="1">Belongs to the virb1 family.</text>
</comment>
<dbReference type="Proteomes" id="UP000278398">
    <property type="component" value="Unassembled WGS sequence"/>
</dbReference>
<feature type="region of interest" description="Disordered" evidence="2">
    <location>
        <begin position="1"/>
        <end position="25"/>
    </location>
</feature>
<feature type="domain" description="Transglycosylase SLT" evidence="3">
    <location>
        <begin position="108"/>
        <end position="200"/>
    </location>
</feature>